<feature type="domain" description="Fibronectin type III-like" evidence="5">
    <location>
        <begin position="692"/>
        <end position="763"/>
    </location>
</feature>
<dbReference type="InterPro" id="IPR050288">
    <property type="entry name" value="Cellulose_deg_GH3"/>
</dbReference>
<dbReference type="SUPFAM" id="SSF51445">
    <property type="entry name" value="(Trans)glycosidases"/>
    <property type="match status" value="1"/>
</dbReference>
<comment type="similarity">
    <text evidence="1 4">Belongs to the glycosyl hydrolase 3 family.</text>
</comment>
<dbReference type="PRINTS" id="PR00133">
    <property type="entry name" value="GLHYDRLASE3"/>
</dbReference>
<gene>
    <name evidence="6" type="ORF">ACFFIX_10055</name>
</gene>
<dbReference type="InterPro" id="IPR013783">
    <property type="entry name" value="Ig-like_fold"/>
</dbReference>
<dbReference type="InterPro" id="IPR036881">
    <property type="entry name" value="Glyco_hydro_3_C_sf"/>
</dbReference>
<dbReference type="InterPro" id="IPR002772">
    <property type="entry name" value="Glyco_hydro_3_C"/>
</dbReference>
<dbReference type="PROSITE" id="PS00775">
    <property type="entry name" value="GLYCOSYL_HYDROL_F3"/>
    <property type="match status" value="1"/>
</dbReference>
<dbReference type="Gene3D" id="2.60.40.10">
    <property type="entry name" value="Immunoglobulins"/>
    <property type="match status" value="1"/>
</dbReference>
<evidence type="ECO:0000259" key="5">
    <source>
        <dbReference type="SMART" id="SM01217"/>
    </source>
</evidence>
<dbReference type="RefSeq" id="WP_378933362.1">
    <property type="nucleotide sequence ID" value="NZ_JBHLVO010000006.1"/>
</dbReference>
<dbReference type="PANTHER" id="PTHR42715:SF10">
    <property type="entry name" value="BETA-GLUCOSIDASE"/>
    <property type="match status" value="1"/>
</dbReference>
<dbReference type="Pfam" id="PF14310">
    <property type="entry name" value="Fn3-like"/>
    <property type="match status" value="1"/>
</dbReference>
<dbReference type="Proteomes" id="UP001589854">
    <property type="component" value="Unassembled WGS sequence"/>
</dbReference>
<keyword evidence="3" id="KW-0119">Carbohydrate metabolism</keyword>
<sequence>MLKKMKKKRRQKLLAIALSAGVIVTGFQLESVFAASNKSNQIVEGSKAKEKSETPKLVNAASIDAVIKAMALEEKAELVVGVGMPGFPGGPTLEVAGAVGGTHGIPRLGIPSLLVADGPAGLRIRPIREGESQTYYTTAFPIATSLASTFDTKMAEKVGRAQGNEVKEYGIDIFLAPALNIHRDPLNGRNFEYYSEDPLVAGKITAAVVNGVESNGVGATIKHFAANNQETNRTTIDTIVSERALREIYLRGFETAVKESQPWSVMSSYNKLNGIPASQNGDLLTKILREDWGFGGFVMTDWFAGTDPVEQMKAGNDLIMPGFPQHSTKIVEAVKNGTLDETILDRNVKKILQIIVESPSFKNFEYSDAPDLEVHTQVARQAAAEGMVLFKNENKALPLKEGAKVGLFGNTQIETIKGGTGSGDVNSAYTISIADGLENAGIQLHQGMYSSYKSYISTLRQMDEYKIKDSPWGADFGKLTPVIPEKPLEAKEIDRAVSESDMGVILIGRNSGESADRKNEKGDYLLTDVEQEMIANVSEKYHTAGKKVAVVLNIGGPVDVASWRDKVDSILLAWQPGQEAGHAVADVLTGAVNPSGKLSTTFPITYSDAPSAENFPGTPKENPTQVVYEEDIYVGYRYYTTFDVNTAYEFGYGLSYTNFKYSNVRVSNNGNFKNKLTVFATVENTGDIAGKEAVQVYVSAPDGKLEKPEVELKAFAKTKELRPGKKENLKFELNTKDLASFNEKLSAWVVEKGTYNVKVGASSENIKGIATFKVDKDIIVEKVNDVLEPKVEIDRLSKFDK</sequence>
<name>A0ABV6GFU6_9BACI</name>
<reference evidence="6 7" key="1">
    <citation type="submission" date="2024-09" db="EMBL/GenBank/DDBJ databases">
        <authorList>
            <person name="Sun Q."/>
            <person name="Mori K."/>
        </authorList>
    </citation>
    <scope>NUCLEOTIDE SEQUENCE [LARGE SCALE GENOMIC DNA]</scope>
    <source>
        <strain evidence="6 7">CCM 7228</strain>
    </source>
</reference>
<accession>A0ABV6GFU6</accession>
<dbReference type="SUPFAM" id="SSF52279">
    <property type="entry name" value="Beta-D-glucan exohydrolase, C-terminal domain"/>
    <property type="match status" value="1"/>
</dbReference>
<dbReference type="Gene3D" id="3.20.20.300">
    <property type="entry name" value="Glycoside hydrolase, family 3, N-terminal domain"/>
    <property type="match status" value="1"/>
</dbReference>
<dbReference type="SMART" id="SM01217">
    <property type="entry name" value="Fn3_like"/>
    <property type="match status" value="1"/>
</dbReference>
<proteinExistence type="inferred from homology"/>
<dbReference type="InterPro" id="IPR017853">
    <property type="entry name" value="GH"/>
</dbReference>
<evidence type="ECO:0000256" key="3">
    <source>
        <dbReference type="ARBA" id="ARBA00023277"/>
    </source>
</evidence>
<keyword evidence="2 4" id="KW-0378">Hydrolase</keyword>
<dbReference type="InterPro" id="IPR019800">
    <property type="entry name" value="Glyco_hydro_3_AS"/>
</dbReference>
<organism evidence="6 7">
    <name type="scientific">Metabacillus herbersteinensis</name>
    <dbReference type="NCBI Taxonomy" id="283816"/>
    <lineage>
        <taxon>Bacteria</taxon>
        <taxon>Bacillati</taxon>
        <taxon>Bacillota</taxon>
        <taxon>Bacilli</taxon>
        <taxon>Bacillales</taxon>
        <taxon>Bacillaceae</taxon>
        <taxon>Metabacillus</taxon>
    </lineage>
</organism>
<dbReference type="Gene3D" id="3.40.50.1700">
    <property type="entry name" value="Glycoside hydrolase family 3 C-terminal domain"/>
    <property type="match status" value="1"/>
</dbReference>
<dbReference type="PANTHER" id="PTHR42715">
    <property type="entry name" value="BETA-GLUCOSIDASE"/>
    <property type="match status" value="1"/>
</dbReference>
<dbReference type="InterPro" id="IPR001764">
    <property type="entry name" value="Glyco_hydro_3_N"/>
</dbReference>
<keyword evidence="7" id="KW-1185">Reference proteome</keyword>
<protein>
    <submittedName>
        <fullName evidence="6">Glycoside hydrolase family 3 C-terminal domain-containing protein</fullName>
    </submittedName>
</protein>
<keyword evidence="4" id="KW-0326">Glycosidase</keyword>
<dbReference type="Pfam" id="PF00933">
    <property type="entry name" value="Glyco_hydro_3"/>
    <property type="match status" value="1"/>
</dbReference>
<dbReference type="InterPro" id="IPR026891">
    <property type="entry name" value="Fn3-like"/>
</dbReference>
<dbReference type="Pfam" id="PF01915">
    <property type="entry name" value="Glyco_hydro_3_C"/>
    <property type="match status" value="1"/>
</dbReference>
<evidence type="ECO:0000256" key="4">
    <source>
        <dbReference type="RuleBase" id="RU361161"/>
    </source>
</evidence>
<evidence type="ECO:0000313" key="7">
    <source>
        <dbReference type="Proteomes" id="UP001589854"/>
    </source>
</evidence>
<comment type="caution">
    <text evidence="6">The sequence shown here is derived from an EMBL/GenBank/DDBJ whole genome shotgun (WGS) entry which is preliminary data.</text>
</comment>
<evidence type="ECO:0000313" key="6">
    <source>
        <dbReference type="EMBL" id="MFC0271797.1"/>
    </source>
</evidence>
<dbReference type="InterPro" id="IPR036962">
    <property type="entry name" value="Glyco_hydro_3_N_sf"/>
</dbReference>
<dbReference type="EMBL" id="JBHLVO010000006">
    <property type="protein sequence ID" value="MFC0271797.1"/>
    <property type="molecule type" value="Genomic_DNA"/>
</dbReference>
<dbReference type="GO" id="GO:0016787">
    <property type="term" value="F:hydrolase activity"/>
    <property type="evidence" value="ECO:0007669"/>
    <property type="project" value="UniProtKB-KW"/>
</dbReference>
<evidence type="ECO:0000256" key="2">
    <source>
        <dbReference type="ARBA" id="ARBA00022801"/>
    </source>
</evidence>
<evidence type="ECO:0000256" key="1">
    <source>
        <dbReference type="ARBA" id="ARBA00005336"/>
    </source>
</evidence>